<evidence type="ECO:0000256" key="3">
    <source>
        <dbReference type="SAM" id="MobiDB-lite"/>
    </source>
</evidence>
<dbReference type="RefSeq" id="WP_213985139.1">
    <property type="nucleotide sequence ID" value="NZ_JAFMNX010000003.1"/>
</dbReference>
<dbReference type="EMBL" id="JAFMNX010000003">
    <property type="protein sequence ID" value="MBS9721482.1"/>
    <property type="molecule type" value="Genomic_DNA"/>
</dbReference>
<sequence length="295" mass="32531">MTFQALGGKISFLRSLTFSAVAVLSGLLVTPLEAEASEAKTFDYTSHGRSYRIWELAIGKAPAEGYPLVVLLDGNQMFPKAATIAQQDGRPRLLIGIGYPEDDRKTIVERRYFDLTPKTPENLLPLDQAGQPFAAGGLDEFTALLTNTILPSISKRHRINTEDSTLFGHSLSGLVALHVLFADLWSFTEYFAADPSVWWKNGAILSELEAFAETPQTRPKRLVITTSGRRREHEEASSAASTRMRSLRGGPTGKEVADHLAAKPSLTVTYKPMSNESHGSMVEPSLRWLLTRWSV</sequence>
<gene>
    <name evidence="4" type="ORF">JYU29_12380</name>
</gene>
<evidence type="ECO:0000313" key="5">
    <source>
        <dbReference type="Proteomes" id="UP001297272"/>
    </source>
</evidence>
<dbReference type="SUPFAM" id="SSF53474">
    <property type="entry name" value="alpha/beta-Hydrolases"/>
    <property type="match status" value="1"/>
</dbReference>
<dbReference type="PANTHER" id="PTHR40841">
    <property type="entry name" value="SIDEROPHORE TRIACETYLFUSARININE C ESTERASE"/>
    <property type="match status" value="1"/>
</dbReference>
<dbReference type="Gene3D" id="3.40.50.1820">
    <property type="entry name" value="alpha/beta hydrolase"/>
    <property type="match status" value="1"/>
</dbReference>
<evidence type="ECO:0000313" key="4">
    <source>
        <dbReference type="EMBL" id="MBS9721482.1"/>
    </source>
</evidence>
<evidence type="ECO:0000256" key="2">
    <source>
        <dbReference type="ARBA" id="ARBA00022801"/>
    </source>
</evidence>
<dbReference type="Pfam" id="PF00756">
    <property type="entry name" value="Esterase"/>
    <property type="match status" value="1"/>
</dbReference>
<dbReference type="Proteomes" id="UP001297272">
    <property type="component" value="Unassembled WGS sequence"/>
</dbReference>
<feature type="region of interest" description="Disordered" evidence="3">
    <location>
        <begin position="227"/>
        <end position="256"/>
    </location>
</feature>
<reference evidence="4 5" key="1">
    <citation type="submission" date="2021-03" db="EMBL/GenBank/DDBJ databases">
        <title>Tianweitania aestuarii sp. nov., isolated from a tidal flat.</title>
        <authorList>
            <person name="Park S."/>
            <person name="Yoon J.-H."/>
        </authorList>
    </citation>
    <scope>NUCLEOTIDE SEQUENCE [LARGE SCALE GENOMIC DNA]</scope>
    <source>
        <strain evidence="4 5">BSSL-BM11</strain>
    </source>
</reference>
<keyword evidence="5" id="KW-1185">Reference proteome</keyword>
<dbReference type="InterPro" id="IPR029058">
    <property type="entry name" value="AB_hydrolase_fold"/>
</dbReference>
<comment type="caution">
    <text evidence="4">The sequence shown here is derived from an EMBL/GenBank/DDBJ whole genome shotgun (WGS) entry which is preliminary data.</text>
</comment>
<dbReference type="InterPro" id="IPR052558">
    <property type="entry name" value="Siderophore_Hydrolase_D"/>
</dbReference>
<evidence type="ECO:0000256" key="1">
    <source>
        <dbReference type="ARBA" id="ARBA00005622"/>
    </source>
</evidence>
<comment type="similarity">
    <text evidence="1">Belongs to the esterase D family.</text>
</comment>
<name>A0ABS5S0N2_9HYPH</name>
<accession>A0ABS5S0N2</accession>
<dbReference type="PANTHER" id="PTHR40841:SF2">
    <property type="entry name" value="SIDEROPHORE-DEGRADING ESTERASE (EUROFUNG)"/>
    <property type="match status" value="1"/>
</dbReference>
<proteinExistence type="inferred from homology"/>
<dbReference type="GO" id="GO:0016787">
    <property type="term" value="F:hydrolase activity"/>
    <property type="evidence" value="ECO:0007669"/>
    <property type="project" value="UniProtKB-KW"/>
</dbReference>
<organism evidence="4 5">
    <name type="scientific">Tianweitania aestuarii</name>
    <dbReference type="NCBI Taxonomy" id="2814886"/>
    <lineage>
        <taxon>Bacteria</taxon>
        <taxon>Pseudomonadati</taxon>
        <taxon>Pseudomonadota</taxon>
        <taxon>Alphaproteobacteria</taxon>
        <taxon>Hyphomicrobiales</taxon>
        <taxon>Phyllobacteriaceae</taxon>
        <taxon>Tianweitania</taxon>
    </lineage>
</organism>
<keyword evidence="2 4" id="KW-0378">Hydrolase</keyword>
<dbReference type="InterPro" id="IPR000801">
    <property type="entry name" value="Esterase-like"/>
</dbReference>
<protein>
    <submittedName>
        <fullName evidence="4">Alpha/beta hydrolase</fullName>
    </submittedName>
</protein>